<reference evidence="3" key="2">
    <citation type="submission" date="2020-05" db="UniProtKB">
        <authorList>
            <consortium name="EnsemblMetazoa"/>
        </authorList>
    </citation>
    <scope>IDENTIFICATION</scope>
</reference>
<dbReference type="EnsemblMetazoa" id="ASIC021024-RA">
    <property type="protein sequence ID" value="ASIC021024-PA"/>
    <property type="gene ID" value="ASIC021024"/>
</dbReference>
<name>A0A084WRB7_ANOSI</name>
<evidence type="ECO:0000313" key="4">
    <source>
        <dbReference type="Proteomes" id="UP000030765"/>
    </source>
</evidence>
<dbReference type="Proteomes" id="UP000030765">
    <property type="component" value="Unassembled WGS sequence"/>
</dbReference>
<protein>
    <submittedName>
        <fullName evidence="2 3">Uncharacterized protein</fullName>
    </submittedName>
</protein>
<gene>
    <name evidence="2" type="ORF">ZHAS_00021024</name>
</gene>
<feature type="region of interest" description="Disordered" evidence="1">
    <location>
        <begin position="227"/>
        <end position="271"/>
    </location>
</feature>
<dbReference type="EMBL" id="ATLV01026012">
    <property type="status" value="NOT_ANNOTATED_CDS"/>
    <property type="molecule type" value="Genomic_DNA"/>
</dbReference>
<dbReference type="AlphaFoldDB" id="A0A084WRB7"/>
<evidence type="ECO:0000313" key="3">
    <source>
        <dbReference type="EnsemblMetazoa" id="ASIC021024-PA"/>
    </source>
</evidence>
<evidence type="ECO:0000313" key="2">
    <source>
        <dbReference type="EMBL" id="KFB52761.1"/>
    </source>
</evidence>
<organism evidence="2">
    <name type="scientific">Anopheles sinensis</name>
    <name type="common">Mosquito</name>
    <dbReference type="NCBI Taxonomy" id="74873"/>
    <lineage>
        <taxon>Eukaryota</taxon>
        <taxon>Metazoa</taxon>
        <taxon>Ecdysozoa</taxon>
        <taxon>Arthropoda</taxon>
        <taxon>Hexapoda</taxon>
        <taxon>Insecta</taxon>
        <taxon>Pterygota</taxon>
        <taxon>Neoptera</taxon>
        <taxon>Endopterygota</taxon>
        <taxon>Diptera</taxon>
        <taxon>Nematocera</taxon>
        <taxon>Culicoidea</taxon>
        <taxon>Culicidae</taxon>
        <taxon>Anophelinae</taxon>
        <taxon>Anopheles</taxon>
    </lineage>
</organism>
<reference evidence="2 4" key="1">
    <citation type="journal article" date="2014" name="BMC Genomics">
        <title>Genome sequence of Anopheles sinensis provides insight into genetics basis of mosquito competence for malaria parasites.</title>
        <authorList>
            <person name="Zhou D."/>
            <person name="Zhang D."/>
            <person name="Ding G."/>
            <person name="Shi L."/>
            <person name="Hou Q."/>
            <person name="Ye Y."/>
            <person name="Xu Y."/>
            <person name="Zhou H."/>
            <person name="Xiong C."/>
            <person name="Li S."/>
            <person name="Yu J."/>
            <person name="Hong S."/>
            <person name="Yu X."/>
            <person name="Zou P."/>
            <person name="Chen C."/>
            <person name="Chang X."/>
            <person name="Wang W."/>
            <person name="Lv Y."/>
            <person name="Sun Y."/>
            <person name="Ma L."/>
            <person name="Shen B."/>
            <person name="Zhu C."/>
        </authorList>
    </citation>
    <scope>NUCLEOTIDE SEQUENCE [LARGE SCALE GENOMIC DNA]</scope>
</reference>
<sequence length="271" mass="31198">MIPFACQIQRPEPDSAPSALTLCVQLLPPSRLNTSTKHRVREKIFLHKSFPKRIPHKPLQVRYPRVLPLPLARVLQRATPNANTLQHKSFQEPHFHRLPRLDGWSCDVSPIVPPWHNLLVLLPFLVYSGQEIPSCHSRVQLPRGSWGKGRWKTASEQTKRTEKGSWWRASAKEADRNWFPRPSECFDRRRLSGGPVSEWEGWDRFSFSFPASSGVEVSDPGLKRCHGAGRRRNALDQKPFELDPGRKVPKTCQESAPIAQRSRWFGENRKK</sequence>
<proteinExistence type="predicted"/>
<dbReference type="EMBL" id="KE525405">
    <property type="protein sequence ID" value="KFB52761.1"/>
    <property type="molecule type" value="Genomic_DNA"/>
</dbReference>
<evidence type="ECO:0000256" key="1">
    <source>
        <dbReference type="SAM" id="MobiDB-lite"/>
    </source>
</evidence>
<keyword evidence="4" id="KW-1185">Reference proteome</keyword>
<dbReference type="VEuPathDB" id="VectorBase:ASIC021024"/>
<accession>A0A084WRB7</accession>
<feature type="compositionally biased region" description="Basic and acidic residues" evidence="1">
    <location>
        <begin position="233"/>
        <end position="246"/>
    </location>
</feature>